<dbReference type="Pfam" id="PF14280">
    <property type="entry name" value="DUF4365"/>
    <property type="match status" value="1"/>
</dbReference>
<protein>
    <submittedName>
        <fullName evidence="2">DUF4365 domain-containing protein</fullName>
    </submittedName>
</protein>
<dbReference type="InterPro" id="IPR011990">
    <property type="entry name" value="TPR-like_helical_dom_sf"/>
</dbReference>
<name>A0ABU9BXI2_9BURK</name>
<accession>A0ABU9BXI2</accession>
<organism evidence="2 3">
    <name type="scientific">Ideonella lacteola</name>
    <dbReference type="NCBI Taxonomy" id="2984193"/>
    <lineage>
        <taxon>Bacteria</taxon>
        <taxon>Pseudomonadati</taxon>
        <taxon>Pseudomonadota</taxon>
        <taxon>Betaproteobacteria</taxon>
        <taxon>Burkholderiales</taxon>
        <taxon>Sphaerotilaceae</taxon>
        <taxon>Ideonella</taxon>
    </lineage>
</organism>
<proteinExistence type="predicted"/>
<dbReference type="Proteomes" id="UP001371218">
    <property type="component" value="Unassembled WGS sequence"/>
</dbReference>
<dbReference type="RefSeq" id="WP_341428231.1">
    <property type="nucleotide sequence ID" value="NZ_JBBUTG010000021.1"/>
</dbReference>
<evidence type="ECO:0000313" key="3">
    <source>
        <dbReference type="Proteomes" id="UP001371218"/>
    </source>
</evidence>
<evidence type="ECO:0000313" key="2">
    <source>
        <dbReference type="EMBL" id="MEK8033809.1"/>
    </source>
</evidence>
<dbReference type="Gene3D" id="1.25.40.10">
    <property type="entry name" value="Tetratricopeptide repeat domain"/>
    <property type="match status" value="1"/>
</dbReference>
<sequence>MAENFPIVDKNRLISEASKLLFELQRPSSWHVVEISGDGDFGFDIFVHLEVAGGIRHVFLIQLKGTESPDLIEAEQKISFTLKRRTLNLYAQATVAVMLAVAVVSLDETGKLVIDESHIHWQWISEELSRVRGSPTALDESNAGTTNVHVPIEQRLHARLDIRAHLERQLAIAQSAVSLEDILSQAASVGTGQPVIAQLAEAARRRPAALFAWITADNPEQDEELPAAAHEIRALLRAGNTAQAESALRKLLPNGFGASPAQKSAFLVLRAKALVQHGDRAGSLPLFEEAYTVHASLENLLPLAEIRLLQAVDAQDSDGIRDVSTTLASAETDDGWALRLRVHIALQEFDTAEACLARISQEKRLLPRLLLLSSRGQWQDAIAVAKAAERDARIPANDLTSVQLIAARAAWSAATMTAQTREGSEELPLSGAIGTQLAPASEAWEMALKALEGLKEQNWPPNIELITPTVCGVAGVLGQQARALELLIDAAAHRPQYKGLQHDLELLAIGAHEPEAALTANLRQDTTIDVLTRRTSLLFEMRRYADCLDAALATARSGEAPTERSPMAVATGFAAAHRIGRHVEAEELQRVLLSRPEWAEYLSFSEFARLSHVNPGGEEPLSALRAGLKTHPQSWLLLANLFSNLDVNEPSAAAEAIELARQLRNKALFNIHEATRLVAAHTTLRNWAEAANEAVQALLRFKDDERLLSMGAVAQEMLGHTGAAWAMLDRALQVGTNRISVVHNYMGLALRLGRIDAVRASIDRLLALVSDRTERLELLRLSALIYLQQERSNEAIAAAKAVGELVDPANEQEEGIYINLVMAITVNAPAIEDAFLQAYQRRIDAFCATWPESRLFRRVSLPAEGLDGTEDLHDLLDPLVGDSRARMREFEKREQQARSGELPVPFIVRPGFVLHYIGDAFLLWHVAMRSKPDDHQFHLNIASSDDLPTSQDASRDTPLLDLTSLLVLDSLDLFDLVFSAFRRVAIPSLTVGFISQHAQGLLTNGATMEKAQSILGRINHWIDRIEQPSTQRSRTRGGISAKSLLREYADLANGHTWLSYCDDAITRAMIHEESKAARFFSTLDLLNALCDERSIQPQEVAAALVKLHEWNVAINVEDRYLIASLAGAVPEDFRGGASRRFDAFQAHQPFTTLSRAIWHPGKTAGDLVGHMAHLLMSMLHKDGSDLDSVAAVLASWYFRSRFLVPIEGAAWKLMCYPVMLAVGAQHANRCATLVSVLNRAVTLSVGDQHMSVQTEAAVASALGGIAGSFAKRDRAMANQLLGKLMLAMPRRTANGDSCMDGYTAAAKTVKQGD</sequence>
<dbReference type="SUPFAM" id="SSF48452">
    <property type="entry name" value="TPR-like"/>
    <property type="match status" value="1"/>
</dbReference>
<keyword evidence="3" id="KW-1185">Reference proteome</keyword>
<feature type="domain" description="DUF4365" evidence="1">
    <location>
        <begin position="33"/>
        <end position="156"/>
    </location>
</feature>
<evidence type="ECO:0000259" key="1">
    <source>
        <dbReference type="Pfam" id="PF14280"/>
    </source>
</evidence>
<dbReference type="InterPro" id="IPR025375">
    <property type="entry name" value="DUF4365"/>
</dbReference>
<gene>
    <name evidence="2" type="ORF">AACH06_23545</name>
</gene>
<dbReference type="EMBL" id="JBBUTG010000021">
    <property type="protein sequence ID" value="MEK8033809.1"/>
    <property type="molecule type" value="Genomic_DNA"/>
</dbReference>
<reference evidence="2 3" key="1">
    <citation type="submission" date="2024-04" db="EMBL/GenBank/DDBJ databases">
        <title>Novel species of the genus Ideonella isolated from streams.</title>
        <authorList>
            <person name="Lu H."/>
        </authorList>
    </citation>
    <scope>NUCLEOTIDE SEQUENCE [LARGE SCALE GENOMIC DNA]</scope>
    <source>
        <strain evidence="2 3">DXS29W</strain>
    </source>
</reference>
<comment type="caution">
    <text evidence="2">The sequence shown here is derived from an EMBL/GenBank/DDBJ whole genome shotgun (WGS) entry which is preliminary data.</text>
</comment>